<organism evidence="1 2">
    <name type="scientific">Acacia crassicarpa</name>
    <name type="common">northern wattle</name>
    <dbReference type="NCBI Taxonomy" id="499986"/>
    <lineage>
        <taxon>Eukaryota</taxon>
        <taxon>Viridiplantae</taxon>
        <taxon>Streptophyta</taxon>
        <taxon>Embryophyta</taxon>
        <taxon>Tracheophyta</taxon>
        <taxon>Spermatophyta</taxon>
        <taxon>Magnoliopsida</taxon>
        <taxon>eudicotyledons</taxon>
        <taxon>Gunneridae</taxon>
        <taxon>Pentapetalae</taxon>
        <taxon>rosids</taxon>
        <taxon>fabids</taxon>
        <taxon>Fabales</taxon>
        <taxon>Fabaceae</taxon>
        <taxon>Caesalpinioideae</taxon>
        <taxon>mimosoid clade</taxon>
        <taxon>Acacieae</taxon>
        <taxon>Acacia</taxon>
    </lineage>
</organism>
<comment type="caution">
    <text evidence="1">The sequence shown here is derived from an EMBL/GenBank/DDBJ whole genome shotgun (WGS) entry which is preliminary data.</text>
</comment>
<proteinExistence type="predicted"/>
<sequence>MEEHPGFIKGWLMLLKGKLGQE</sequence>
<gene>
    <name evidence="1" type="ORF">QN277_026005</name>
</gene>
<evidence type="ECO:0000313" key="1">
    <source>
        <dbReference type="EMBL" id="KAK4264884.1"/>
    </source>
</evidence>
<reference evidence="1" key="1">
    <citation type="submission" date="2023-10" db="EMBL/GenBank/DDBJ databases">
        <title>Chromosome-level genome of the transformable northern wattle, Acacia crassicarpa.</title>
        <authorList>
            <person name="Massaro I."/>
            <person name="Sinha N.R."/>
            <person name="Poethig S."/>
            <person name="Leichty A.R."/>
        </authorList>
    </citation>
    <scope>NUCLEOTIDE SEQUENCE</scope>
    <source>
        <strain evidence="1">Acra3RX</strain>
        <tissue evidence="1">Leaf</tissue>
    </source>
</reference>
<accession>A0AAE1JB51</accession>
<protein>
    <submittedName>
        <fullName evidence="1">Uncharacterized protein</fullName>
    </submittedName>
</protein>
<dbReference type="EMBL" id="JAWXYG010000008">
    <property type="protein sequence ID" value="KAK4264884.1"/>
    <property type="molecule type" value="Genomic_DNA"/>
</dbReference>
<keyword evidence="2" id="KW-1185">Reference proteome</keyword>
<evidence type="ECO:0000313" key="2">
    <source>
        <dbReference type="Proteomes" id="UP001293593"/>
    </source>
</evidence>
<name>A0AAE1JB51_9FABA</name>
<dbReference type="AlphaFoldDB" id="A0AAE1JB51"/>
<dbReference type="Proteomes" id="UP001293593">
    <property type="component" value="Unassembled WGS sequence"/>
</dbReference>